<dbReference type="EMBL" id="GBRH01207123">
    <property type="protein sequence ID" value="JAD90772.1"/>
    <property type="molecule type" value="Transcribed_RNA"/>
</dbReference>
<reference evidence="1" key="1">
    <citation type="submission" date="2014-09" db="EMBL/GenBank/DDBJ databases">
        <authorList>
            <person name="Magalhaes I.L.F."/>
            <person name="Oliveira U."/>
            <person name="Santos F.R."/>
            <person name="Vidigal T.H.D.A."/>
            <person name="Brescovit A.D."/>
            <person name="Santos A.J."/>
        </authorList>
    </citation>
    <scope>NUCLEOTIDE SEQUENCE</scope>
    <source>
        <tissue evidence="1">Shoot tissue taken approximately 20 cm above the soil surface</tissue>
    </source>
</reference>
<dbReference type="AlphaFoldDB" id="A0A0A9E460"/>
<name>A0A0A9E460_ARUDO</name>
<evidence type="ECO:0000313" key="1">
    <source>
        <dbReference type="EMBL" id="JAD90772.1"/>
    </source>
</evidence>
<organism evidence="1">
    <name type="scientific">Arundo donax</name>
    <name type="common">Giant reed</name>
    <name type="synonym">Donax arundinaceus</name>
    <dbReference type="NCBI Taxonomy" id="35708"/>
    <lineage>
        <taxon>Eukaryota</taxon>
        <taxon>Viridiplantae</taxon>
        <taxon>Streptophyta</taxon>
        <taxon>Embryophyta</taxon>
        <taxon>Tracheophyta</taxon>
        <taxon>Spermatophyta</taxon>
        <taxon>Magnoliopsida</taxon>
        <taxon>Liliopsida</taxon>
        <taxon>Poales</taxon>
        <taxon>Poaceae</taxon>
        <taxon>PACMAD clade</taxon>
        <taxon>Arundinoideae</taxon>
        <taxon>Arundineae</taxon>
        <taxon>Arundo</taxon>
    </lineage>
</organism>
<sequence length="89" mass="10269">MPKICTVSLSNFSNLTHHVQNRSCDPILLLNEKYQDIHIYVTCSTVIRRICCSFNKALQNSISIMILSIDLKHDSIKHPHKVLNLCFCR</sequence>
<proteinExistence type="predicted"/>
<accession>A0A0A9E460</accession>
<protein>
    <submittedName>
        <fullName evidence="1">Uncharacterized protein</fullName>
    </submittedName>
</protein>
<reference evidence="1" key="2">
    <citation type="journal article" date="2015" name="Data Brief">
        <title>Shoot transcriptome of the giant reed, Arundo donax.</title>
        <authorList>
            <person name="Barrero R.A."/>
            <person name="Guerrero F.D."/>
            <person name="Moolhuijzen P."/>
            <person name="Goolsby J.A."/>
            <person name="Tidwell J."/>
            <person name="Bellgard S.E."/>
            <person name="Bellgard M.I."/>
        </authorList>
    </citation>
    <scope>NUCLEOTIDE SEQUENCE</scope>
    <source>
        <tissue evidence="1">Shoot tissue taken approximately 20 cm above the soil surface</tissue>
    </source>
</reference>